<sequence>VRVGPGAPTEPPCCGLVCRFTDTGKAGPGAPHSDGDRFSSPCCSQVRSGVKTGPRIPKMTLQTGMGKVF</sequence>
<reference evidence="1" key="1">
    <citation type="submission" date="2025-08" db="UniProtKB">
        <authorList>
            <consortium name="Ensembl"/>
        </authorList>
    </citation>
    <scope>IDENTIFICATION</scope>
</reference>
<organism evidence="1 2">
    <name type="scientific">Periophthalmus magnuspinnatus</name>
    <dbReference type="NCBI Taxonomy" id="409849"/>
    <lineage>
        <taxon>Eukaryota</taxon>
        <taxon>Metazoa</taxon>
        <taxon>Chordata</taxon>
        <taxon>Craniata</taxon>
        <taxon>Vertebrata</taxon>
        <taxon>Euteleostomi</taxon>
        <taxon>Actinopterygii</taxon>
        <taxon>Neopterygii</taxon>
        <taxon>Teleostei</taxon>
        <taxon>Neoteleostei</taxon>
        <taxon>Acanthomorphata</taxon>
        <taxon>Gobiaria</taxon>
        <taxon>Gobiiformes</taxon>
        <taxon>Gobioidei</taxon>
        <taxon>Gobiidae</taxon>
        <taxon>Oxudercinae</taxon>
        <taxon>Periophthalmus</taxon>
    </lineage>
</organism>
<dbReference type="Proteomes" id="UP000261520">
    <property type="component" value="Unplaced"/>
</dbReference>
<protein>
    <submittedName>
        <fullName evidence="1">Uncharacterized protein</fullName>
    </submittedName>
</protein>
<dbReference type="AlphaFoldDB" id="A0A3B4AY76"/>
<keyword evidence="2" id="KW-1185">Reference proteome</keyword>
<evidence type="ECO:0000313" key="1">
    <source>
        <dbReference type="Ensembl" id="ENSPMGP00000022078.1"/>
    </source>
</evidence>
<reference evidence="1" key="2">
    <citation type="submission" date="2025-09" db="UniProtKB">
        <authorList>
            <consortium name="Ensembl"/>
        </authorList>
    </citation>
    <scope>IDENTIFICATION</scope>
</reference>
<accession>A0A3B4AY76</accession>
<evidence type="ECO:0000313" key="2">
    <source>
        <dbReference type="Proteomes" id="UP000261520"/>
    </source>
</evidence>
<name>A0A3B4AY76_9GOBI</name>
<dbReference type="Ensembl" id="ENSPMGT00000023516.1">
    <property type="protein sequence ID" value="ENSPMGP00000022078.1"/>
    <property type="gene ID" value="ENSPMGG00000017872.1"/>
</dbReference>
<proteinExistence type="predicted"/>